<name>A0A3N4RL91_9ACTN</name>
<protein>
    <submittedName>
        <fullName evidence="1">Uncharacterized protein</fullName>
    </submittedName>
</protein>
<sequence>MRNRAIRIGTEDARVELTYLGDGEWRVTADCASALRADFTTALGDPEVGDFTARVLAGLRAPHDRVFDGRLTGGRNNPLHLTIERHGPSRLVLLAVLTPNGDDETCPLRMESGPVDAAELEAAFAGLHRSVTGG</sequence>
<keyword evidence="2" id="KW-1185">Reference proteome</keyword>
<dbReference type="Proteomes" id="UP000266906">
    <property type="component" value="Unassembled WGS sequence"/>
</dbReference>
<evidence type="ECO:0000313" key="1">
    <source>
        <dbReference type="EMBL" id="RPE29187.1"/>
    </source>
</evidence>
<proteinExistence type="predicted"/>
<evidence type="ECO:0000313" key="2">
    <source>
        <dbReference type="Proteomes" id="UP000266906"/>
    </source>
</evidence>
<organism evidence="1 2">
    <name type="scientific">Kitasatospora cineracea</name>
    <dbReference type="NCBI Taxonomy" id="88074"/>
    <lineage>
        <taxon>Bacteria</taxon>
        <taxon>Bacillati</taxon>
        <taxon>Actinomycetota</taxon>
        <taxon>Actinomycetes</taxon>
        <taxon>Kitasatosporales</taxon>
        <taxon>Streptomycetaceae</taxon>
        <taxon>Kitasatospora</taxon>
    </lineage>
</organism>
<dbReference type="RefSeq" id="WP_123820759.1">
    <property type="nucleotide sequence ID" value="NZ_JBEYIY010000033.1"/>
</dbReference>
<gene>
    <name evidence="1" type="ORF">EDD38_6337</name>
</gene>
<accession>A0A3N4RL91</accession>
<dbReference type="AlphaFoldDB" id="A0A3N4RL91"/>
<comment type="caution">
    <text evidence="1">The sequence shown here is derived from an EMBL/GenBank/DDBJ whole genome shotgun (WGS) entry which is preliminary data.</text>
</comment>
<reference evidence="1 2" key="1">
    <citation type="submission" date="2018-11" db="EMBL/GenBank/DDBJ databases">
        <title>Sequencing the genomes of 1000 actinobacteria strains.</title>
        <authorList>
            <person name="Klenk H.-P."/>
        </authorList>
    </citation>
    <scope>NUCLEOTIDE SEQUENCE [LARGE SCALE GENOMIC DNA]</scope>
    <source>
        <strain evidence="1 2">DSM 44781</strain>
    </source>
</reference>
<dbReference type="EMBL" id="RKQG01000002">
    <property type="protein sequence ID" value="RPE29187.1"/>
    <property type="molecule type" value="Genomic_DNA"/>
</dbReference>